<gene>
    <name evidence="1" type="ORF">L6164_034774</name>
</gene>
<dbReference type="Proteomes" id="UP000828941">
    <property type="component" value="Chromosome 13"/>
</dbReference>
<sequence>MGFQYKDLDEEYLRRVTENTRRYIGVFANAVDELMPEPTEAFTDDDHDILMTQRSDEGVESTDGSDPLQKMPPEIKRYFEVHIRLLPKDHLLLGR</sequence>
<accession>A0ACB9KWH9</accession>
<reference evidence="1 2" key="1">
    <citation type="journal article" date="2022" name="DNA Res.">
        <title>Chromosomal-level genome assembly of the orchid tree Bauhinia variegata (Leguminosae; Cercidoideae) supports the allotetraploid origin hypothesis of Bauhinia.</title>
        <authorList>
            <person name="Zhong Y."/>
            <person name="Chen Y."/>
            <person name="Zheng D."/>
            <person name="Pang J."/>
            <person name="Liu Y."/>
            <person name="Luo S."/>
            <person name="Meng S."/>
            <person name="Qian L."/>
            <person name="Wei D."/>
            <person name="Dai S."/>
            <person name="Zhou R."/>
        </authorList>
    </citation>
    <scope>NUCLEOTIDE SEQUENCE [LARGE SCALE GENOMIC DNA]</scope>
    <source>
        <strain evidence="1">BV-YZ2020</strain>
    </source>
</reference>
<protein>
    <submittedName>
        <fullName evidence="1">Uncharacterized protein</fullName>
    </submittedName>
</protein>
<comment type="caution">
    <text evidence="1">The sequence shown here is derived from an EMBL/GenBank/DDBJ whole genome shotgun (WGS) entry which is preliminary data.</text>
</comment>
<name>A0ACB9KWH9_BAUVA</name>
<proteinExistence type="predicted"/>
<dbReference type="EMBL" id="CM039438">
    <property type="protein sequence ID" value="KAI4301499.1"/>
    <property type="molecule type" value="Genomic_DNA"/>
</dbReference>
<organism evidence="1 2">
    <name type="scientific">Bauhinia variegata</name>
    <name type="common">Purple orchid tree</name>
    <name type="synonym">Phanera variegata</name>
    <dbReference type="NCBI Taxonomy" id="167791"/>
    <lineage>
        <taxon>Eukaryota</taxon>
        <taxon>Viridiplantae</taxon>
        <taxon>Streptophyta</taxon>
        <taxon>Embryophyta</taxon>
        <taxon>Tracheophyta</taxon>
        <taxon>Spermatophyta</taxon>
        <taxon>Magnoliopsida</taxon>
        <taxon>eudicotyledons</taxon>
        <taxon>Gunneridae</taxon>
        <taxon>Pentapetalae</taxon>
        <taxon>rosids</taxon>
        <taxon>fabids</taxon>
        <taxon>Fabales</taxon>
        <taxon>Fabaceae</taxon>
        <taxon>Cercidoideae</taxon>
        <taxon>Cercideae</taxon>
        <taxon>Bauhiniinae</taxon>
        <taxon>Bauhinia</taxon>
    </lineage>
</organism>
<keyword evidence="2" id="KW-1185">Reference proteome</keyword>
<evidence type="ECO:0000313" key="1">
    <source>
        <dbReference type="EMBL" id="KAI4301499.1"/>
    </source>
</evidence>
<evidence type="ECO:0000313" key="2">
    <source>
        <dbReference type="Proteomes" id="UP000828941"/>
    </source>
</evidence>